<dbReference type="Proteomes" id="UP000186670">
    <property type="component" value="Unassembled WGS sequence"/>
</dbReference>
<name>A0A1F5EKQ8_9BACT</name>
<dbReference type="Gene3D" id="3.30.420.40">
    <property type="match status" value="2"/>
</dbReference>
<dbReference type="PANTHER" id="PTHR32432">
    <property type="entry name" value="CELL DIVISION PROTEIN FTSA-RELATED"/>
    <property type="match status" value="1"/>
</dbReference>
<dbReference type="Gene3D" id="3.30.1490.300">
    <property type="match status" value="1"/>
</dbReference>
<evidence type="ECO:0000313" key="1">
    <source>
        <dbReference type="EMBL" id="OGD68002.1"/>
    </source>
</evidence>
<evidence type="ECO:0008006" key="3">
    <source>
        <dbReference type="Google" id="ProtNLM"/>
    </source>
</evidence>
<comment type="caution">
    <text evidence="1">The sequence shown here is derived from an EMBL/GenBank/DDBJ whole genome shotgun (WGS) entry which is preliminary data.</text>
</comment>
<organism evidence="1 2">
    <name type="scientific">Candidatus Campbellbacteria bacterium RIFCSPHIGHO2_01_FULL_34_10</name>
    <dbReference type="NCBI Taxonomy" id="1797577"/>
    <lineage>
        <taxon>Bacteria</taxon>
        <taxon>Candidatus Campbelliibacteriota</taxon>
    </lineage>
</organism>
<dbReference type="PANTHER" id="PTHR32432:SF3">
    <property type="entry name" value="ETHANOLAMINE UTILIZATION PROTEIN EUTJ"/>
    <property type="match status" value="1"/>
</dbReference>
<dbReference type="SUPFAM" id="SSF53067">
    <property type="entry name" value="Actin-like ATPase domain"/>
    <property type="match status" value="2"/>
</dbReference>
<evidence type="ECO:0000313" key="2">
    <source>
        <dbReference type="Proteomes" id="UP000186670"/>
    </source>
</evidence>
<dbReference type="InterPro" id="IPR043129">
    <property type="entry name" value="ATPase_NBD"/>
</dbReference>
<sequence>MNKDFFLNHFPVPNFLKMPAIGFDISDGSVRYVELVEKNGKKVLGRYGRIKMPKGTVVDGDIKDKIKLVNILKEIKKKNDFNFVRISVIEKNSYIFKTVVPYKKGASRDEILGALSFKLEENVPLSSEDAFFDFDVLTEKDGQIEVVVSALPKKIVEQFLEVFEASGMTPISFEVEAQAVARSSIARGDMGTNMIVDFRSTRASISVVSEGLVQMTSTIDVGGDDLIAAIQKSENVTEVEAEKIKKEKGFKRVGYEDALFYAMMNTITVLKDEISKYVMYWATHHRNELIDKDARGKVSKIILCGENGSLRSLDDYLSLSLGLNIEKALVWRNLFSLDEVVPNMDFFTSLEYAAAIGLAMRHDNDVFSFNTVSLDNLENA</sequence>
<gene>
    <name evidence="1" type="ORF">A2811_03070</name>
</gene>
<dbReference type="CDD" id="cd24049">
    <property type="entry name" value="ASKHA_NBD_PilM"/>
    <property type="match status" value="1"/>
</dbReference>
<accession>A0A1F5EKQ8</accession>
<proteinExistence type="predicted"/>
<dbReference type="EMBL" id="MEZZ01000043">
    <property type="protein sequence ID" value="OGD68002.1"/>
    <property type="molecule type" value="Genomic_DNA"/>
</dbReference>
<dbReference type="AlphaFoldDB" id="A0A1F5EKQ8"/>
<reference evidence="1 2" key="1">
    <citation type="journal article" date="2016" name="Nat. Commun.">
        <title>Thousands of microbial genomes shed light on interconnected biogeochemical processes in an aquifer system.</title>
        <authorList>
            <person name="Anantharaman K."/>
            <person name="Brown C.T."/>
            <person name="Hug L.A."/>
            <person name="Sharon I."/>
            <person name="Castelle C.J."/>
            <person name="Probst A.J."/>
            <person name="Thomas B.C."/>
            <person name="Singh A."/>
            <person name="Wilkins M.J."/>
            <person name="Karaoz U."/>
            <person name="Brodie E.L."/>
            <person name="Williams K.H."/>
            <person name="Hubbard S.S."/>
            <person name="Banfield J.F."/>
        </authorList>
    </citation>
    <scope>NUCLEOTIDE SEQUENCE [LARGE SCALE GENOMIC DNA]</scope>
</reference>
<dbReference type="InterPro" id="IPR050696">
    <property type="entry name" value="FtsA/MreB"/>
</dbReference>
<dbReference type="Pfam" id="PF11104">
    <property type="entry name" value="PilM_2"/>
    <property type="match status" value="1"/>
</dbReference>
<protein>
    <recommendedName>
        <fullName evidence="3">SHS2 domain-containing protein</fullName>
    </recommendedName>
</protein>
<dbReference type="InterPro" id="IPR005883">
    <property type="entry name" value="PilM"/>
</dbReference>